<reference evidence="9 10" key="1">
    <citation type="submission" date="2020-08" db="EMBL/GenBank/DDBJ databases">
        <title>A Genomic Blueprint of the Chicken Gut Microbiome.</title>
        <authorList>
            <person name="Gilroy R."/>
            <person name="Ravi A."/>
            <person name="Getino M."/>
            <person name="Pursley I."/>
            <person name="Horton D.L."/>
            <person name="Alikhan N.-F."/>
            <person name="Baker D."/>
            <person name="Gharbi K."/>
            <person name="Hall N."/>
            <person name="Watson M."/>
            <person name="Adriaenssens E.M."/>
            <person name="Foster-Nyarko E."/>
            <person name="Jarju S."/>
            <person name="Secka A."/>
            <person name="Antonio M."/>
            <person name="Oren A."/>
            <person name="Chaudhuri R."/>
            <person name="La Ragione R.M."/>
            <person name="Hildebrand F."/>
            <person name="Pallen M.J."/>
        </authorList>
    </citation>
    <scope>NUCLEOTIDE SEQUENCE [LARGE SCALE GENOMIC DNA]</scope>
    <source>
        <strain evidence="9 10">Sa2CUA9</strain>
    </source>
</reference>
<evidence type="ECO:0000256" key="5">
    <source>
        <dbReference type="SAM" id="MobiDB-lite"/>
    </source>
</evidence>
<evidence type="ECO:0000259" key="8">
    <source>
        <dbReference type="PROSITE" id="PS50847"/>
    </source>
</evidence>
<keyword evidence="6" id="KW-0812">Transmembrane</keyword>
<keyword evidence="2" id="KW-0964">Secreted</keyword>
<accession>A0ABR8U1U3</accession>
<name>A0ABR8U1U3_9CELL</name>
<evidence type="ECO:0000256" key="4">
    <source>
        <dbReference type="ARBA" id="ARBA00023088"/>
    </source>
</evidence>
<keyword evidence="1" id="KW-0134">Cell wall</keyword>
<sequence length="1209" mass="119494">MRRGIAAASLVVLLAAVAGAGATSSSAVVEPQATARLSLFKRIENLDSGASEGRRELWTMHALNLDTGQEITGDGLNGVQSLEVVPGRYQISESGGVGGYRFQDWTCSGADVSETTDPTPVITVPDGGQVTCTVDNEAIEPTLTLVKEVVGGSASPTDWTLQAQGPTNLVGASGSAEVTNRKVRIGDYTLSEQGGPTGYTPSDWDCGDAVLVGNRLTVGLDENITCTIRNTSAAPQLTLRKEVVNEGGGPAVPGDFTLTGTGPTTISGPSGSVAVTGAGVSAGTYALSESSRPGYAPGAWTCDGGSLSGAEVTLDADDIVTCTVTNTWTGGSLTLLKEVAEGGAPPQAWQLVATDDAGFAHSGTMGQPAVTGAGVPAGSYTLTELGPDAYDLVGWTCTGGELVVDPSSGGPGATYRVTVGTHAAVECTATNTLAGSSLTLVKEVVGPDGGPAADPAAWTLAADGATPLAGASGSPAVTHQAVTPGDYTLSESGGPLGYAAGDWVCDGATAADGVVSVGLRDDVTCTITNTWDGGTLTLVKEVEGGGAPASAWDLTATGTDAGLPTLTGRTGSTGVTAVPVPPGDYDLTESDAFPLGYELTDLTCTGSAGTSVEEPTVTVGAGDDVTCTFTNSPLATQHLTLIKLVNHQGGGFAPVTAWTLAATDGAGTDLSGPSGSPGVSFVAVPPGDYTLSESGGPDGYRAGAWVCQGADVTPGGVVTIEENTDVACVITNSAIAPRLTLVKDVVGGPSDVDDWRLFGAGSPGLVTGFSGSPEVTDAPVTAGTWRLFEVGSPLGYSARPWICTDAAGATVPVTDAGQVTLALAQDVTCTVQNVWEGGRLTLLKEVTGGPAAADSWELRATGRTGTGAAGAVISGPTGSVGVTSQLVPSGEFELAEGTGPAGYRTGTWTCTEVGGDEIPVVDGHVAVAQGEDVRCLLTNHWTSGTLTLVKEVDGGSAPPGAWTLAAEGVAGSPTDGVSITGAGSTPAVTGATVLAGDYVLAESGGPSGYEQTGWDCGEAPLVDGVVSVAESADVTCTVTNTAVLPHLTLVKEVDNTGGGTATPDDFTLHADGPEALAGVSGGVEVSHVTVEPGGYALTESGGPEDYDASGWTCTGGTVTDGTVEVSAGGDVTCTVVNTFVPAVGPTPTPTDPPSPTPAPTDGGGGGSADPDGPLASTGAEAAGAAALAAALALAGAALVVVARRRRGEG</sequence>
<evidence type="ECO:0000256" key="1">
    <source>
        <dbReference type="ARBA" id="ARBA00022512"/>
    </source>
</evidence>
<feature type="chain" id="PRO_5046815164" description="Gram-positive cocci surface proteins LPxTG domain-containing protein" evidence="7">
    <location>
        <begin position="21"/>
        <end position="1209"/>
    </location>
</feature>
<evidence type="ECO:0000313" key="9">
    <source>
        <dbReference type="EMBL" id="MBD7981997.1"/>
    </source>
</evidence>
<keyword evidence="6" id="KW-0472">Membrane</keyword>
<dbReference type="RefSeq" id="WP_191805129.1">
    <property type="nucleotide sequence ID" value="NZ_JACSQF010000016.1"/>
</dbReference>
<evidence type="ECO:0000256" key="2">
    <source>
        <dbReference type="ARBA" id="ARBA00022525"/>
    </source>
</evidence>
<keyword evidence="10" id="KW-1185">Reference proteome</keyword>
<proteinExistence type="predicted"/>
<evidence type="ECO:0000313" key="10">
    <source>
        <dbReference type="Proteomes" id="UP000655570"/>
    </source>
</evidence>
<dbReference type="InterPro" id="IPR019931">
    <property type="entry name" value="LPXTG_anchor"/>
</dbReference>
<keyword evidence="4" id="KW-0572">Peptidoglycan-anchor</keyword>
<feature type="domain" description="Gram-positive cocci surface proteins LPxTG" evidence="8">
    <location>
        <begin position="1174"/>
        <end position="1209"/>
    </location>
</feature>
<dbReference type="InterPro" id="IPR045826">
    <property type="entry name" value="SpaA_PFL_dom_2"/>
</dbReference>
<keyword evidence="6" id="KW-1133">Transmembrane helix</keyword>
<evidence type="ECO:0000256" key="3">
    <source>
        <dbReference type="ARBA" id="ARBA00022729"/>
    </source>
</evidence>
<evidence type="ECO:0000256" key="6">
    <source>
        <dbReference type="SAM" id="Phobius"/>
    </source>
</evidence>
<keyword evidence="3 7" id="KW-0732">Signal</keyword>
<feature type="signal peptide" evidence="7">
    <location>
        <begin position="1"/>
        <end position="20"/>
    </location>
</feature>
<comment type="caution">
    <text evidence="9">The sequence shown here is derived from an EMBL/GenBank/DDBJ whole genome shotgun (WGS) entry which is preliminary data.</text>
</comment>
<feature type="compositionally biased region" description="Pro residues" evidence="5">
    <location>
        <begin position="1144"/>
        <end position="1158"/>
    </location>
</feature>
<feature type="region of interest" description="Disordered" evidence="5">
    <location>
        <begin position="1143"/>
        <end position="1181"/>
    </location>
</feature>
<protein>
    <recommendedName>
        <fullName evidence="8">Gram-positive cocci surface proteins LPxTG domain-containing protein</fullName>
    </recommendedName>
</protein>
<organism evidence="9 10">
    <name type="scientific">Oerskovia merdavium</name>
    <dbReference type="NCBI Taxonomy" id="2762227"/>
    <lineage>
        <taxon>Bacteria</taxon>
        <taxon>Bacillati</taxon>
        <taxon>Actinomycetota</taxon>
        <taxon>Actinomycetes</taxon>
        <taxon>Micrococcales</taxon>
        <taxon>Cellulomonadaceae</taxon>
        <taxon>Oerskovia</taxon>
    </lineage>
</organism>
<dbReference type="EMBL" id="JACSQF010000016">
    <property type="protein sequence ID" value="MBD7981997.1"/>
    <property type="molecule type" value="Genomic_DNA"/>
</dbReference>
<evidence type="ECO:0000256" key="7">
    <source>
        <dbReference type="SAM" id="SignalP"/>
    </source>
</evidence>
<gene>
    <name evidence="9" type="ORF">H9641_14900</name>
</gene>
<dbReference type="PROSITE" id="PS50847">
    <property type="entry name" value="GRAM_POS_ANCHORING"/>
    <property type="match status" value="1"/>
</dbReference>
<feature type="transmembrane region" description="Helical" evidence="6">
    <location>
        <begin position="1181"/>
        <end position="1202"/>
    </location>
</feature>
<dbReference type="Pfam" id="PF19403">
    <property type="entry name" value="SpaA_2"/>
    <property type="match status" value="11"/>
</dbReference>
<feature type="compositionally biased region" description="Low complexity" evidence="5">
    <location>
        <begin position="1168"/>
        <end position="1181"/>
    </location>
</feature>
<dbReference type="Proteomes" id="UP000655570">
    <property type="component" value="Unassembled WGS sequence"/>
</dbReference>